<feature type="domain" description="Autotransporter" evidence="3">
    <location>
        <begin position="720"/>
        <end position="996"/>
    </location>
</feature>
<proteinExistence type="predicted"/>
<protein>
    <recommendedName>
        <fullName evidence="3">Autotransporter domain-containing protein</fullName>
    </recommendedName>
</protein>
<dbReference type="STRING" id="463025.BAU08_01370"/>
<feature type="chain" id="PRO_5008258339" description="Autotransporter domain-containing protein" evidence="2">
    <location>
        <begin position="31"/>
        <end position="996"/>
    </location>
</feature>
<reference evidence="4 5" key="1">
    <citation type="submission" date="2016-06" db="EMBL/GenBank/DDBJ databases">
        <title>Complete genome sequences of Bordetella bronchialis and Bordetella flabilis.</title>
        <authorList>
            <person name="LiPuma J.J."/>
            <person name="Spilker T."/>
        </authorList>
    </citation>
    <scope>NUCLEOTIDE SEQUENCE [LARGE SCALE GENOMIC DNA]</scope>
    <source>
        <strain evidence="4 5">AU17976</strain>
    </source>
</reference>
<dbReference type="EMBL" id="CP016171">
    <property type="protein sequence ID" value="ANN70174.1"/>
    <property type="molecule type" value="Genomic_DNA"/>
</dbReference>
<evidence type="ECO:0000313" key="5">
    <source>
        <dbReference type="Proteomes" id="UP000092213"/>
    </source>
</evidence>
<feature type="region of interest" description="Disordered" evidence="1">
    <location>
        <begin position="198"/>
        <end position="218"/>
    </location>
</feature>
<dbReference type="AlphaFoldDB" id="A0A193FSY2"/>
<evidence type="ECO:0000256" key="2">
    <source>
        <dbReference type="SAM" id="SignalP"/>
    </source>
</evidence>
<dbReference type="Gene3D" id="2.40.128.130">
    <property type="entry name" value="Autotransporter beta-domain"/>
    <property type="match status" value="1"/>
</dbReference>
<feature type="region of interest" description="Disordered" evidence="1">
    <location>
        <begin position="308"/>
        <end position="330"/>
    </location>
</feature>
<gene>
    <name evidence="4" type="ORF">BAU08_01370</name>
</gene>
<dbReference type="GO" id="GO:0019867">
    <property type="term" value="C:outer membrane"/>
    <property type="evidence" value="ECO:0007669"/>
    <property type="project" value="InterPro"/>
</dbReference>
<dbReference type="InterPro" id="IPR005546">
    <property type="entry name" value="Autotransporte_beta"/>
</dbReference>
<keyword evidence="2" id="KW-0732">Signal</keyword>
<evidence type="ECO:0000313" key="4">
    <source>
        <dbReference type="EMBL" id="ANN70174.1"/>
    </source>
</evidence>
<evidence type="ECO:0000256" key="1">
    <source>
        <dbReference type="SAM" id="MobiDB-lite"/>
    </source>
</evidence>
<feature type="signal peptide" evidence="2">
    <location>
        <begin position="1"/>
        <end position="30"/>
    </location>
</feature>
<dbReference type="PROSITE" id="PS51208">
    <property type="entry name" value="AUTOTRANSPORTER"/>
    <property type="match status" value="1"/>
</dbReference>
<dbReference type="SUPFAM" id="SSF103515">
    <property type="entry name" value="Autotransporter"/>
    <property type="match status" value="1"/>
</dbReference>
<dbReference type="NCBIfam" id="TIGR01414">
    <property type="entry name" value="autotrans_barl"/>
    <property type="match status" value="1"/>
</dbReference>
<dbReference type="SMART" id="SM00869">
    <property type="entry name" value="Autotransporter"/>
    <property type="match status" value="1"/>
</dbReference>
<evidence type="ECO:0000259" key="3">
    <source>
        <dbReference type="PROSITE" id="PS51208"/>
    </source>
</evidence>
<dbReference type="SUPFAM" id="SSF51126">
    <property type="entry name" value="Pectin lyase-like"/>
    <property type="match status" value="1"/>
</dbReference>
<dbReference type="InterPro" id="IPR006315">
    <property type="entry name" value="OM_autotransptr_brl_dom"/>
</dbReference>
<sequence>MNMQKSKQALAPATLAAAIASVMASFSAQAVSPPVVIGSGVTDTTRRTIQGTDSVIVESGGTIDTSGTTLTIDSAVPAQGVSITNSGTIKSGNRGIDTSGSTAGSPFNFTLTNNAGGIITTGDDGIRVNSDVPVGRIVVENAGTITSQSGQAIDFDKINTAGNVIINNRAGGLIQAKDADAVRPGEGGQVNNWGAIVSSAPANTSGDPDDDPSNDGVDMQGHAAAVHNYAGGLISGARHGITSDVNVDVINEAGGAIVGRNGSGVGSDGDGTVVNHGTIIGAIDSTSVNGDGDGVDIDGKADIANTGTIQGAGAKGEKDGSPNNSEGIAAGGGSIRNLTARSLISGQANGILIDDSAEGAAPHATTLVNEGTIRGVTGFGVKIVGNQADTVTNAGLIEGGNGLALDLGGGNDTLNILTGSRIVGLVDGGAGNDTVNLIGSGTFAGGVNFENLTVRGGSWVLTGNQQYANGVTVDQGGSLDVQGTLAGTLTIGQGALLNGNGTLGSVNVAGTIAPGHSIGTLTFTGNYAQSAGSTYQAEIASGGVSDLIKVSGSASLAGNVIVTPLPGTQITPGLRYTILSAGQGVNGTYGSASSATQMLFLQPALSYDPNNVYLAFDRNATRYADVARTGNQRAAARGADSQPSGQLVHDTIALMNDPRDVRTAFDSLSGEIHASLKTSLLEDSHFARDAINDRLRASFADNAAEPPRVAGADGAATPLPASGRPAMWAQVHGAWGDIDGNGNAAKLERSIGGFMVGADFPLASRWRAGVAAGYDRTDLSIDGRSSSADVDSYTLAAYAGTRFGALGLRFGAANTWHRIDTQRDVAFAGFAGATNEASYDGNTAQIFGEAGYTLQYGAATFEPYAGLAYAHLHTQGFDEGGDTGLSGRRDNTGVTYTTLGLRATKAVEAGGTTALLHAMLGWRHAFGDTTPTATQSLPGGSPFTVSGVPIAKDAAILQAGLNVQVAKNVRVDLSYQGQLGDGVRQNGVMANVKVRF</sequence>
<accession>A0A193FSY2</accession>
<organism evidence="4 5">
    <name type="scientific">Bordetella bronchialis</name>
    <dbReference type="NCBI Taxonomy" id="463025"/>
    <lineage>
        <taxon>Bacteria</taxon>
        <taxon>Pseudomonadati</taxon>
        <taxon>Pseudomonadota</taxon>
        <taxon>Betaproteobacteria</taxon>
        <taxon>Burkholderiales</taxon>
        <taxon>Alcaligenaceae</taxon>
        <taxon>Bordetella</taxon>
    </lineage>
</organism>
<dbReference type="Pfam" id="PF03797">
    <property type="entry name" value="Autotransporter"/>
    <property type="match status" value="1"/>
</dbReference>
<dbReference type="Proteomes" id="UP000092213">
    <property type="component" value="Chromosome"/>
</dbReference>
<name>A0A193FSY2_9BORD</name>
<dbReference type="InterPro" id="IPR011050">
    <property type="entry name" value="Pectin_lyase_fold/virulence"/>
</dbReference>
<dbReference type="InterPro" id="IPR036709">
    <property type="entry name" value="Autotransporte_beta_dom_sf"/>
</dbReference>